<comment type="caution">
    <text evidence="1">The sequence shown here is derived from an EMBL/GenBank/DDBJ whole genome shotgun (WGS) entry which is preliminary data.</text>
</comment>
<organism evidence="1 2">
    <name type="scientific">Panicum virgatum</name>
    <name type="common">Blackwell switchgrass</name>
    <dbReference type="NCBI Taxonomy" id="38727"/>
    <lineage>
        <taxon>Eukaryota</taxon>
        <taxon>Viridiplantae</taxon>
        <taxon>Streptophyta</taxon>
        <taxon>Embryophyta</taxon>
        <taxon>Tracheophyta</taxon>
        <taxon>Spermatophyta</taxon>
        <taxon>Magnoliopsida</taxon>
        <taxon>Liliopsida</taxon>
        <taxon>Poales</taxon>
        <taxon>Poaceae</taxon>
        <taxon>PACMAD clade</taxon>
        <taxon>Panicoideae</taxon>
        <taxon>Panicodae</taxon>
        <taxon>Paniceae</taxon>
        <taxon>Panicinae</taxon>
        <taxon>Panicum</taxon>
        <taxon>Panicum sect. Hiantes</taxon>
    </lineage>
</organism>
<dbReference type="Gene3D" id="3.40.50.720">
    <property type="entry name" value="NAD(P)-binding Rossmann-like Domain"/>
    <property type="match status" value="1"/>
</dbReference>
<protein>
    <submittedName>
        <fullName evidence="1">Uncharacterized protein</fullName>
    </submittedName>
</protein>
<evidence type="ECO:0000313" key="2">
    <source>
        <dbReference type="Proteomes" id="UP000823388"/>
    </source>
</evidence>
<proteinExistence type="predicted"/>
<dbReference type="AlphaFoldDB" id="A0A8T0SI21"/>
<reference evidence="1" key="1">
    <citation type="submission" date="2020-05" db="EMBL/GenBank/DDBJ databases">
        <title>WGS assembly of Panicum virgatum.</title>
        <authorList>
            <person name="Lovell J.T."/>
            <person name="Jenkins J."/>
            <person name="Shu S."/>
            <person name="Juenger T.E."/>
            <person name="Schmutz J."/>
        </authorList>
    </citation>
    <scope>NUCLEOTIDE SEQUENCE</scope>
    <source>
        <strain evidence="1">AP13</strain>
    </source>
</reference>
<dbReference type="Proteomes" id="UP000823388">
    <property type="component" value="Chromosome 5K"/>
</dbReference>
<evidence type="ECO:0000313" key="1">
    <source>
        <dbReference type="EMBL" id="KAG2596593.1"/>
    </source>
</evidence>
<sequence length="107" mass="11409">MIPGIAPKPAPPPVASPPKPQHMFVFGAGFVGRYVSERLLAQGWQVSGTCTSPAKKRELEMLGVKASVFDATERNLQSIHSLQQATHLLISIPPIPGIGDPCFGHLS</sequence>
<dbReference type="EMBL" id="CM029045">
    <property type="protein sequence ID" value="KAG2596593.1"/>
    <property type="molecule type" value="Genomic_DNA"/>
</dbReference>
<gene>
    <name evidence="1" type="ORF">PVAP13_5KG171000</name>
</gene>
<dbReference type="InterPro" id="IPR036291">
    <property type="entry name" value="NAD(P)-bd_dom_sf"/>
</dbReference>
<name>A0A8T0SI21_PANVG</name>
<accession>A0A8T0SI21</accession>
<keyword evidence="2" id="KW-1185">Reference proteome</keyword>
<dbReference type="SUPFAM" id="SSF51735">
    <property type="entry name" value="NAD(P)-binding Rossmann-fold domains"/>
    <property type="match status" value="1"/>
</dbReference>